<dbReference type="Proteomes" id="UP000325315">
    <property type="component" value="Unassembled WGS sequence"/>
</dbReference>
<organism evidence="1 2">
    <name type="scientific">Gossypium australe</name>
    <dbReference type="NCBI Taxonomy" id="47621"/>
    <lineage>
        <taxon>Eukaryota</taxon>
        <taxon>Viridiplantae</taxon>
        <taxon>Streptophyta</taxon>
        <taxon>Embryophyta</taxon>
        <taxon>Tracheophyta</taxon>
        <taxon>Spermatophyta</taxon>
        <taxon>Magnoliopsida</taxon>
        <taxon>eudicotyledons</taxon>
        <taxon>Gunneridae</taxon>
        <taxon>Pentapetalae</taxon>
        <taxon>rosids</taxon>
        <taxon>malvids</taxon>
        <taxon>Malvales</taxon>
        <taxon>Malvaceae</taxon>
        <taxon>Malvoideae</taxon>
        <taxon>Gossypium</taxon>
    </lineage>
</organism>
<dbReference type="GO" id="GO:0003964">
    <property type="term" value="F:RNA-directed DNA polymerase activity"/>
    <property type="evidence" value="ECO:0007669"/>
    <property type="project" value="UniProtKB-KW"/>
</dbReference>
<comment type="caution">
    <text evidence="1">The sequence shown here is derived from an EMBL/GenBank/DDBJ whole genome shotgun (WGS) entry which is preliminary data.</text>
</comment>
<sequence>MVHLGFHENWVRLVMRCVSFVSYTAWDNGSISDFFFPFVRFTSRERLAINHLFVVDDYVLFSKALREGAQNIKQIISKYEKASRQKVNNEKSLLYFGANVDLNV</sequence>
<gene>
    <name evidence="1" type="ORF">EPI10_024842</name>
</gene>
<protein>
    <submittedName>
        <fullName evidence="1">Reverse transcriptase</fullName>
    </submittedName>
</protein>
<reference evidence="2" key="1">
    <citation type="journal article" date="2019" name="Plant Biotechnol. J.">
        <title>Genome sequencing of the Australian wild diploid species Gossypium australe highlights disease resistance and delayed gland morphogenesis.</title>
        <authorList>
            <person name="Cai Y."/>
            <person name="Cai X."/>
            <person name="Wang Q."/>
            <person name="Wang P."/>
            <person name="Zhang Y."/>
            <person name="Cai C."/>
            <person name="Xu Y."/>
            <person name="Wang K."/>
            <person name="Zhou Z."/>
            <person name="Wang C."/>
            <person name="Geng S."/>
            <person name="Li B."/>
            <person name="Dong Q."/>
            <person name="Hou Y."/>
            <person name="Wang H."/>
            <person name="Ai P."/>
            <person name="Liu Z."/>
            <person name="Yi F."/>
            <person name="Sun M."/>
            <person name="An G."/>
            <person name="Cheng J."/>
            <person name="Zhang Y."/>
            <person name="Shi Q."/>
            <person name="Xie Y."/>
            <person name="Shi X."/>
            <person name="Chang Y."/>
            <person name="Huang F."/>
            <person name="Chen Y."/>
            <person name="Hong S."/>
            <person name="Mi L."/>
            <person name="Sun Q."/>
            <person name="Zhang L."/>
            <person name="Zhou B."/>
            <person name="Peng R."/>
            <person name="Zhang X."/>
            <person name="Liu F."/>
        </authorList>
    </citation>
    <scope>NUCLEOTIDE SEQUENCE [LARGE SCALE GENOMIC DNA]</scope>
    <source>
        <strain evidence="2">cv. PA1801</strain>
    </source>
</reference>
<proteinExistence type="predicted"/>
<keyword evidence="1" id="KW-0695">RNA-directed DNA polymerase</keyword>
<dbReference type="AlphaFoldDB" id="A0A5B6W062"/>
<evidence type="ECO:0000313" key="2">
    <source>
        <dbReference type="Proteomes" id="UP000325315"/>
    </source>
</evidence>
<name>A0A5B6W062_9ROSI</name>
<dbReference type="EMBL" id="SMMG02000005">
    <property type="protein sequence ID" value="KAA3474572.1"/>
    <property type="molecule type" value="Genomic_DNA"/>
</dbReference>
<keyword evidence="1" id="KW-0548">Nucleotidyltransferase</keyword>
<accession>A0A5B6W062</accession>
<keyword evidence="2" id="KW-1185">Reference proteome</keyword>
<evidence type="ECO:0000313" key="1">
    <source>
        <dbReference type="EMBL" id="KAA3474572.1"/>
    </source>
</evidence>
<keyword evidence="1" id="KW-0808">Transferase</keyword>